<gene>
    <name evidence="7" type="ORF">MA03_00605</name>
</gene>
<keyword evidence="3 6" id="KW-0812">Transmembrane</keyword>
<dbReference type="EMBL" id="CP009961">
    <property type="protein sequence ID" value="AKG38089.1"/>
    <property type="molecule type" value="Genomic_DNA"/>
</dbReference>
<feature type="transmembrane region" description="Helical" evidence="6">
    <location>
        <begin position="82"/>
        <end position="100"/>
    </location>
</feature>
<name>A0A0F7FG45_9CREN</name>
<dbReference type="HOGENOM" id="CLU_1821113_0_0_2"/>
<dbReference type="AlphaFoldDB" id="A0A0F7FG45"/>
<keyword evidence="2" id="KW-1003">Cell membrane</keyword>
<evidence type="ECO:0000256" key="5">
    <source>
        <dbReference type="ARBA" id="ARBA00023136"/>
    </source>
</evidence>
<keyword evidence="8" id="KW-1185">Reference proteome</keyword>
<feature type="transmembrane region" description="Helical" evidence="6">
    <location>
        <begin position="12"/>
        <end position="32"/>
    </location>
</feature>
<feature type="transmembrane region" description="Helical" evidence="6">
    <location>
        <begin position="112"/>
        <end position="129"/>
    </location>
</feature>
<evidence type="ECO:0000256" key="1">
    <source>
        <dbReference type="ARBA" id="ARBA00004651"/>
    </source>
</evidence>
<comment type="subcellular location">
    <subcellularLocation>
        <location evidence="1">Cell membrane</location>
        <topology evidence="1">Multi-pass membrane protein</topology>
    </subcellularLocation>
</comment>
<dbReference type="RefSeq" id="WP_052883415.1">
    <property type="nucleotide sequence ID" value="NZ_CP009961.1"/>
</dbReference>
<evidence type="ECO:0000256" key="6">
    <source>
        <dbReference type="SAM" id="Phobius"/>
    </source>
</evidence>
<evidence type="ECO:0000313" key="8">
    <source>
        <dbReference type="Proteomes" id="UP000067434"/>
    </source>
</evidence>
<accession>A0A0F7FG45</accession>
<dbReference type="InterPro" id="IPR020948">
    <property type="entry name" value="P_starv_induced_PsiE-like"/>
</dbReference>
<evidence type="ECO:0000256" key="3">
    <source>
        <dbReference type="ARBA" id="ARBA00022692"/>
    </source>
</evidence>
<proteinExistence type="predicted"/>
<dbReference type="GeneID" id="25400686"/>
<organism evidence="7 8">
    <name type="scientific">Infirmifilum uzonense</name>
    <dbReference type="NCBI Taxonomy" id="1550241"/>
    <lineage>
        <taxon>Archaea</taxon>
        <taxon>Thermoproteota</taxon>
        <taxon>Thermoprotei</taxon>
        <taxon>Thermofilales</taxon>
        <taxon>Thermofilaceae</taxon>
        <taxon>Infirmifilum</taxon>
    </lineage>
</organism>
<dbReference type="KEGG" id="thf:MA03_00605"/>
<keyword evidence="5 6" id="KW-0472">Membrane</keyword>
<evidence type="ECO:0008006" key="9">
    <source>
        <dbReference type="Google" id="ProtNLM"/>
    </source>
</evidence>
<dbReference type="PATRIC" id="fig|1550241.5.peg.123"/>
<dbReference type="Proteomes" id="UP000067434">
    <property type="component" value="Chromosome"/>
</dbReference>
<dbReference type="GO" id="GO:0005886">
    <property type="term" value="C:plasma membrane"/>
    <property type="evidence" value="ECO:0007669"/>
    <property type="project" value="UniProtKB-SubCell"/>
</dbReference>
<evidence type="ECO:0000256" key="2">
    <source>
        <dbReference type="ARBA" id="ARBA00022475"/>
    </source>
</evidence>
<dbReference type="Pfam" id="PF06146">
    <property type="entry name" value="PsiE"/>
    <property type="match status" value="1"/>
</dbReference>
<evidence type="ECO:0000313" key="7">
    <source>
        <dbReference type="EMBL" id="AKG38089.1"/>
    </source>
</evidence>
<keyword evidence="4 6" id="KW-1133">Transmembrane helix</keyword>
<sequence>MERYVEKAAGGLIVILEVFIALLLALAVILSLTKLIGEAAKLATEAVFDRQHFVTFLDESLLMIVAVDLMRTLVGGIIEKKISVIVVLEAALIFIIREIITMELKMVSDIRLILYIAVFASLFAAWVIARRVQASTQGDEV</sequence>
<dbReference type="OrthoDB" id="379874at2157"/>
<reference evidence="7 8" key="1">
    <citation type="journal article" date="2015" name="Stand. Genomic Sci.">
        <title>Complete genome sequence of and proposal of Thermofilum uzonense sp. nov. a novel hyperthermophilic crenarchaeon and emended description of the genus Thermofilum.</title>
        <authorList>
            <person name="Toshchakov S.V."/>
            <person name="Korzhenkov A.A."/>
            <person name="Samarov N.I."/>
            <person name="Mazunin I.O."/>
            <person name="Mozhey O.I."/>
            <person name="Shmyr I.S."/>
            <person name="Derbikova K.S."/>
            <person name="Taranov E.A."/>
            <person name="Dominova I.N."/>
            <person name="Bonch-Osmolovskaya E.A."/>
            <person name="Patrushev M.V."/>
            <person name="Podosokorskaya O.A."/>
            <person name="Kublanov I.V."/>
        </authorList>
    </citation>
    <scope>NUCLEOTIDE SEQUENCE [LARGE SCALE GENOMIC DNA]</scope>
    <source>
        <strain evidence="7 8">1807-2</strain>
    </source>
</reference>
<evidence type="ECO:0000256" key="4">
    <source>
        <dbReference type="ARBA" id="ARBA00022989"/>
    </source>
</evidence>
<protein>
    <recommendedName>
        <fullName evidence="9">Phosphate-starvation-inducible E-like protein</fullName>
    </recommendedName>
</protein>